<accession>A0AAV7URA1</accession>
<evidence type="ECO:0000313" key="3">
    <source>
        <dbReference type="Proteomes" id="UP001066276"/>
    </source>
</evidence>
<organism evidence="2 3">
    <name type="scientific">Pleurodeles waltl</name>
    <name type="common">Iberian ribbed newt</name>
    <dbReference type="NCBI Taxonomy" id="8319"/>
    <lineage>
        <taxon>Eukaryota</taxon>
        <taxon>Metazoa</taxon>
        <taxon>Chordata</taxon>
        <taxon>Craniata</taxon>
        <taxon>Vertebrata</taxon>
        <taxon>Euteleostomi</taxon>
        <taxon>Amphibia</taxon>
        <taxon>Batrachia</taxon>
        <taxon>Caudata</taxon>
        <taxon>Salamandroidea</taxon>
        <taxon>Salamandridae</taxon>
        <taxon>Pleurodelinae</taxon>
        <taxon>Pleurodeles</taxon>
    </lineage>
</organism>
<gene>
    <name evidence="2" type="ORF">NDU88_007217</name>
</gene>
<feature type="compositionally biased region" description="Basic residues" evidence="1">
    <location>
        <begin position="76"/>
        <end position="86"/>
    </location>
</feature>
<reference evidence="2" key="1">
    <citation type="journal article" date="2022" name="bioRxiv">
        <title>Sequencing and chromosome-scale assembly of the giantPleurodeles waltlgenome.</title>
        <authorList>
            <person name="Brown T."/>
            <person name="Elewa A."/>
            <person name="Iarovenko S."/>
            <person name="Subramanian E."/>
            <person name="Araus A.J."/>
            <person name="Petzold A."/>
            <person name="Susuki M."/>
            <person name="Suzuki K.-i.T."/>
            <person name="Hayashi T."/>
            <person name="Toyoda A."/>
            <person name="Oliveira C."/>
            <person name="Osipova E."/>
            <person name="Leigh N.D."/>
            <person name="Simon A."/>
            <person name="Yun M.H."/>
        </authorList>
    </citation>
    <scope>NUCLEOTIDE SEQUENCE</scope>
    <source>
        <strain evidence="2">20211129_DDA</strain>
        <tissue evidence="2">Liver</tissue>
    </source>
</reference>
<sequence length="86" mass="9554">MRGFRLWRSGRNLPARAPPMHPPAFLPAPRLSWGTRDYGNQIEAKNAKRPALALARIHAGAPAQPGRPPLRQSYRGPKHKEARGSD</sequence>
<protein>
    <submittedName>
        <fullName evidence="2">Uncharacterized protein</fullName>
    </submittedName>
</protein>
<proteinExistence type="predicted"/>
<dbReference type="AlphaFoldDB" id="A0AAV7URA1"/>
<name>A0AAV7URA1_PLEWA</name>
<dbReference type="Proteomes" id="UP001066276">
    <property type="component" value="Chromosome 3_1"/>
</dbReference>
<evidence type="ECO:0000313" key="2">
    <source>
        <dbReference type="EMBL" id="KAJ1190479.1"/>
    </source>
</evidence>
<comment type="caution">
    <text evidence="2">The sequence shown here is derived from an EMBL/GenBank/DDBJ whole genome shotgun (WGS) entry which is preliminary data.</text>
</comment>
<feature type="region of interest" description="Disordered" evidence="1">
    <location>
        <begin position="58"/>
        <end position="86"/>
    </location>
</feature>
<dbReference type="EMBL" id="JANPWB010000005">
    <property type="protein sequence ID" value="KAJ1190479.1"/>
    <property type="molecule type" value="Genomic_DNA"/>
</dbReference>
<feature type="region of interest" description="Disordered" evidence="1">
    <location>
        <begin position="1"/>
        <end position="24"/>
    </location>
</feature>
<keyword evidence="3" id="KW-1185">Reference proteome</keyword>
<evidence type="ECO:0000256" key="1">
    <source>
        <dbReference type="SAM" id="MobiDB-lite"/>
    </source>
</evidence>